<dbReference type="InterPro" id="IPR003710">
    <property type="entry name" value="ApbA"/>
</dbReference>
<gene>
    <name evidence="12" type="ORF">CEE69_17120</name>
</gene>
<keyword evidence="6 9" id="KW-0560">Oxidoreductase</keyword>
<evidence type="ECO:0000256" key="6">
    <source>
        <dbReference type="ARBA" id="ARBA00023002"/>
    </source>
</evidence>
<dbReference type="InterPro" id="IPR013328">
    <property type="entry name" value="6PGD_dom2"/>
</dbReference>
<dbReference type="InterPro" id="IPR013332">
    <property type="entry name" value="KPR_N"/>
</dbReference>
<name>A0A2G1W4R9_9BACT</name>
<organism evidence="12 13">
    <name type="scientific">Rhodopirellula bahusiensis</name>
    <dbReference type="NCBI Taxonomy" id="2014065"/>
    <lineage>
        <taxon>Bacteria</taxon>
        <taxon>Pseudomonadati</taxon>
        <taxon>Planctomycetota</taxon>
        <taxon>Planctomycetia</taxon>
        <taxon>Pirellulales</taxon>
        <taxon>Pirellulaceae</taxon>
        <taxon>Rhodopirellula</taxon>
    </lineage>
</organism>
<dbReference type="GO" id="GO:0005737">
    <property type="term" value="C:cytoplasm"/>
    <property type="evidence" value="ECO:0007669"/>
    <property type="project" value="TreeGrafter"/>
</dbReference>
<dbReference type="GeneID" id="90609770"/>
<evidence type="ECO:0000259" key="10">
    <source>
        <dbReference type="Pfam" id="PF02558"/>
    </source>
</evidence>
<evidence type="ECO:0000256" key="7">
    <source>
        <dbReference type="ARBA" id="ARBA00032024"/>
    </source>
</evidence>
<keyword evidence="13" id="KW-1185">Reference proteome</keyword>
<comment type="function">
    <text evidence="9">Catalyzes the NADPH-dependent reduction of ketopantoate into pantoic acid.</text>
</comment>
<comment type="pathway">
    <text evidence="1 9">Cofactor biosynthesis; (R)-pantothenate biosynthesis; (R)-pantoate from 3-methyl-2-oxobutanoate: step 2/2.</text>
</comment>
<keyword evidence="9" id="KW-0566">Pantothenate biosynthesis</keyword>
<dbReference type="OrthoDB" id="9800163at2"/>
<evidence type="ECO:0000259" key="11">
    <source>
        <dbReference type="Pfam" id="PF08546"/>
    </source>
</evidence>
<comment type="caution">
    <text evidence="12">The sequence shown here is derived from an EMBL/GenBank/DDBJ whole genome shotgun (WGS) entry which is preliminary data.</text>
</comment>
<dbReference type="AlphaFoldDB" id="A0A2G1W4R9"/>
<feature type="domain" description="Ketopantoate reductase N-terminal" evidence="10">
    <location>
        <begin position="10"/>
        <end position="157"/>
    </location>
</feature>
<evidence type="ECO:0000256" key="3">
    <source>
        <dbReference type="ARBA" id="ARBA00013014"/>
    </source>
</evidence>
<dbReference type="GO" id="GO:0015940">
    <property type="term" value="P:pantothenate biosynthetic process"/>
    <property type="evidence" value="ECO:0007669"/>
    <property type="project" value="UniProtKB-UniPathway"/>
</dbReference>
<dbReference type="InterPro" id="IPR008927">
    <property type="entry name" value="6-PGluconate_DH-like_C_sf"/>
</dbReference>
<dbReference type="Proteomes" id="UP000225740">
    <property type="component" value="Unassembled WGS sequence"/>
</dbReference>
<evidence type="ECO:0000256" key="4">
    <source>
        <dbReference type="ARBA" id="ARBA00019465"/>
    </source>
</evidence>
<comment type="similarity">
    <text evidence="2 9">Belongs to the ketopantoate reductase family.</text>
</comment>
<evidence type="ECO:0000256" key="8">
    <source>
        <dbReference type="ARBA" id="ARBA00048793"/>
    </source>
</evidence>
<proteinExistence type="inferred from homology"/>
<dbReference type="PANTHER" id="PTHR21708">
    <property type="entry name" value="PROBABLE 2-DEHYDROPANTOATE 2-REDUCTASE"/>
    <property type="match status" value="1"/>
</dbReference>
<dbReference type="NCBIfam" id="NF004887">
    <property type="entry name" value="PRK06249.1"/>
    <property type="match status" value="1"/>
</dbReference>
<dbReference type="PANTHER" id="PTHR21708:SF26">
    <property type="entry name" value="2-DEHYDROPANTOATE 2-REDUCTASE"/>
    <property type="match status" value="1"/>
</dbReference>
<dbReference type="SUPFAM" id="SSF51735">
    <property type="entry name" value="NAD(P)-binding Rossmann-fold domains"/>
    <property type="match status" value="1"/>
</dbReference>
<dbReference type="RefSeq" id="WP_099261870.1">
    <property type="nucleotide sequence ID" value="NZ_NIZW01000013.1"/>
</dbReference>
<dbReference type="InterPro" id="IPR013752">
    <property type="entry name" value="KPA_reductase"/>
</dbReference>
<sequence length="320" mass="34801">MNAPAEPLRYAILGSGAVGGLYGAMLARSGCDVHFLLHSDYEHVRENGLRIDSVLGDFVLESPQVYRSVESMPKCDVVIIALKSTRNALLDDWLPKVVADDGVVLTLQNGLNVEADVRRTVSAGRVLGGCCFLCSNKVGPGHIHHLDYGRIAFGAYQEAGVDQSKAESVGHQIEADMQSAGIDANWSDDLAKTRWRKLMWNIPFNGLSVVLDASTDQIIGSKPGRELAMQLIAEVHAGAKACGVEIDEKAIRATMEHTETMVPYDSSMRLDFLAKRPMEVEAILGNPLRAIGEQASTITPAISMLYQQLSFFNEAICRDA</sequence>
<protein>
    <recommendedName>
        <fullName evidence="4 9">2-dehydropantoate 2-reductase</fullName>
        <ecNumber evidence="3 9">1.1.1.169</ecNumber>
    </recommendedName>
    <alternativeName>
        <fullName evidence="7 9">Ketopantoate reductase</fullName>
    </alternativeName>
</protein>
<dbReference type="NCBIfam" id="TIGR00745">
    <property type="entry name" value="apbA_panE"/>
    <property type="match status" value="1"/>
</dbReference>
<accession>A0A2G1W4R9</accession>
<dbReference type="UniPathway" id="UPA00028">
    <property type="reaction ID" value="UER00004"/>
</dbReference>
<dbReference type="SUPFAM" id="SSF48179">
    <property type="entry name" value="6-phosphogluconate dehydrogenase C-terminal domain-like"/>
    <property type="match status" value="1"/>
</dbReference>
<dbReference type="InterPro" id="IPR051402">
    <property type="entry name" value="KPR-Related"/>
</dbReference>
<dbReference type="Gene3D" id="1.10.1040.10">
    <property type="entry name" value="N-(1-d-carboxylethyl)-l-norvaline Dehydrogenase, domain 2"/>
    <property type="match status" value="1"/>
</dbReference>
<evidence type="ECO:0000313" key="13">
    <source>
        <dbReference type="Proteomes" id="UP000225740"/>
    </source>
</evidence>
<evidence type="ECO:0000256" key="9">
    <source>
        <dbReference type="RuleBase" id="RU362068"/>
    </source>
</evidence>
<comment type="catalytic activity">
    <reaction evidence="8 9">
        <text>(R)-pantoate + NADP(+) = 2-dehydropantoate + NADPH + H(+)</text>
        <dbReference type="Rhea" id="RHEA:16233"/>
        <dbReference type="ChEBI" id="CHEBI:11561"/>
        <dbReference type="ChEBI" id="CHEBI:15378"/>
        <dbReference type="ChEBI" id="CHEBI:15980"/>
        <dbReference type="ChEBI" id="CHEBI:57783"/>
        <dbReference type="ChEBI" id="CHEBI:58349"/>
        <dbReference type="EC" id="1.1.1.169"/>
    </reaction>
</comment>
<reference evidence="12 13" key="1">
    <citation type="submission" date="2017-06" db="EMBL/GenBank/DDBJ databases">
        <title>Description of Rhodopirellula bahusiensis sp. nov.</title>
        <authorList>
            <person name="Kizina J."/>
            <person name="Harder J."/>
        </authorList>
    </citation>
    <scope>NUCLEOTIDE SEQUENCE [LARGE SCALE GENOMIC DNA]</scope>
    <source>
        <strain evidence="12 13">SWK21</strain>
    </source>
</reference>
<dbReference type="EC" id="1.1.1.169" evidence="3 9"/>
<evidence type="ECO:0000313" key="12">
    <source>
        <dbReference type="EMBL" id="PHQ34023.1"/>
    </source>
</evidence>
<dbReference type="GO" id="GO:0008677">
    <property type="term" value="F:2-dehydropantoate 2-reductase activity"/>
    <property type="evidence" value="ECO:0007669"/>
    <property type="project" value="UniProtKB-EC"/>
</dbReference>
<evidence type="ECO:0000256" key="1">
    <source>
        <dbReference type="ARBA" id="ARBA00004994"/>
    </source>
</evidence>
<evidence type="ECO:0000256" key="2">
    <source>
        <dbReference type="ARBA" id="ARBA00007870"/>
    </source>
</evidence>
<dbReference type="FunFam" id="1.10.1040.10:FF:000017">
    <property type="entry name" value="2-dehydropantoate 2-reductase"/>
    <property type="match status" value="1"/>
</dbReference>
<dbReference type="Pfam" id="PF08546">
    <property type="entry name" value="ApbA_C"/>
    <property type="match status" value="1"/>
</dbReference>
<keyword evidence="5 9" id="KW-0521">NADP</keyword>
<dbReference type="InterPro" id="IPR036291">
    <property type="entry name" value="NAD(P)-bd_dom_sf"/>
</dbReference>
<evidence type="ECO:0000256" key="5">
    <source>
        <dbReference type="ARBA" id="ARBA00022857"/>
    </source>
</evidence>
<dbReference type="Gene3D" id="3.40.50.720">
    <property type="entry name" value="NAD(P)-binding Rossmann-like Domain"/>
    <property type="match status" value="1"/>
</dbReference>
<dbReference type="Pfam" id="PF02558">
    <property type="entry name" value="ApbA"/>
    <property type="match status" value="1"/>
</dbReference>
<dbReference type="EMBL" id="NIZW01000013">
    <property type="protein sequence ID" value="PHQ34023.1"/>
    <property type="molecule type" value="Genomic_DNA"/>
</dbReference>
<feature type="domain" description="Ketopantoate reductase C-terminal" evidence="11">
    <location>
        <begin position="189"/>
        <end position="310"/>
    </location>
</feature>